<feature type="region of interest" description="Disordered" evidence="1">
    <location>
        <begin position="119"/>
        <end position="146"/>
    </location>
</feature>
<dbReference type="EMBL" id="JAFCXS010000001">
    <property type="protein sequence ID" value="MBM0746091.1"/>
    <property type="molecule type" value="Genomic_DNA"/>
</dbReference>
<evidence type="ECO:0000313" key="2">
    <source>
        <dbReference type="EMBL" id="MBM0746091.1"/>
    </source>
</evidence>
<sequence length="379" mass="41788">MTLLLSFIPVCNNAPGTVPAMNSLRSVSDTIKMFNLLLKKTGNDGPQLKKESAYAQEIAAVKAERKVFLQASAFGKVCSTGNRMPSACAAPPTAATVTASWISPPAAAVHEVSVPRAASVTPAPSQAEAKPEPAVAQTHSQSTRKTAPSLLTRVKQQFRQIWSSLQRYFSSFTETSRLHQQETLMRDKNSFRDKQKNYDTLKEISHAYYNNPLNALRIYNAEKQSRILGEIQKILSKANQNNLTVDMRKLCEQANQYAVSSGANAIFFTLTENNNIVPAINYMSETSTQKQEKLETEIRKAFNGSTALRRSSQHATGRQRANSVQTSAQEMIANAYAKLFNDIACDPKNIYGTRHSFDRNEMRAALLKGQPALAGHNAT</sequence>
<dbReference type="RefSeq" id="WP_203025441.1">
    <property type="nucleotide sequence ID" value="NZ_JAFCXS010000001.1"/>
</dbReference>
<feature type="region of interest" description="Disordered" evidence="1">
    <location>
        <begin position="305"/>
        <end position="324"/>
    </location>
</feature>
<proteinExistence type="predicted"/>
<evidence type="ECO:0000313" key="3">
    <source>
        <dbReference type="Proteomes" id="UP000809137"/>
    </source>
</evidence>
<organism evidence="2 3">
    <name type="scientific">Pantoea eucrina</name>
    <dbReference type="NCBI Taxonomy" id="472693"/>
    <lineage>
        <taxon>Bacteria</taxon>
        <taxon>Pseudomonadati</taxon>
        <taxon>Pseudomonadota</taxon>
        <taxon>Gammaproteobacteria</taxon>
        <taxon>Enterobacterales</taxon>
        <taxon>Erwiniaceae</taxon>
        <taxon>Pantoea</taxon>
    </lineage>
</organism>
<comment type="caution">
    <text evidence="2">The sequence shown here is derived from an EMBL/GenBank/DDBJ whole genome shotgun (WGS) entry which is preliminary data.</text>
</comment>
<feature type="compositionally biased region" description="Polar residues" evidence="1">
    <location>
        <begin position="137"/>
        <end position="146"/>
    </location>
</feature>
<accession>A0ABS1Z118</accession>
<dbReference type="Proteomes" id="UP000809137">
    <property type="component" value="Unassembled WGS sequence"/>
</dbReference>
<name>A0ABS1Z118_9GAMM</name>
<evidence type="ECO:0000256" key="1">
    <source>
        <dbReference type="SAM" id="MobiDB-lite"/>
    </source>
</evidence>
<gene>
    <name evidence="2" type="ORF">JJB79_01455</name>
</gene>
<reference evidence="2 3" key="1">
    <citation type="submission" date="2021-01" db="EMBL/GenBank/DDBJ databases">
        <title>Complete genome sequence of Pantoea eucrina OB49, a heavy metal tolerant bacterium with PGPR potential isolated from wheat in Algeria.</title>
        <authorList>
            <person name="Lekired A."/>
            <person name="Ouzari I.H."/>
        </authorList>
    </citation>
    <scope>NUCLEOTIDE SEQUENCE [LARGE SCALE GENOMIC DNA]</scope>
    <source>
        <strain evidence="2 3">OB49</strain>
    </source>
</reference>
<keyword evidence="3" id="KW-1185">Reference proteome</keyword>
<protein>
    <submittedName>
        <fullName evidence="2">Uncharacterized protein</fullName>
    </submittedName>
</protein>